<dbReference type="Pfam" id="PF14491">
    <property type="entry name" value="DUF4435"/>
    <property type="match status" value="1"/>
</dbReference>
<evidence type="ECO:0000313" key="2">
    <source>
        <dbReference type="EMBL" id="OPA91731.1"/>
    </source>
</evidence>
<proteinExistence type="predicted"/>
<feature type="domain" description="DUF4435" evidence="1">
    <location>
        <begin position="29"/>
        <end position="223"/>
    </location>
</feature>
<gene>
    <name evidence="2" type="ORF">BFW87_19105</name>
</gene>
<organism evidence="2 3">
    <name type="scientific">Pseudomonas fluorescens</name>
    <dbReference type="NCBI Taxonomy" id="294"/>
    <lineage>
        <taxon>Bacteria</taxon>
        <taxon>Pseudomonadati</taxon>
        <taxon>Pseudomonadota</taxon>
        <taxon>Gammaproteobacteria</taxon>
        <taxon>Pseudomonadales</taxon>
        <taxon>Pseudomonadaceae</taxon>
        <taxon>Pseudomonas</taxon>
    </lineage>
</organism>
<dbReference type="Proteomes" id="UP000190965">
    <property type="component" value="Unassembled WGS sequence"/>
</dbReference>
<comment type="caution">
    <text evidence="2">The sequence shown here is derived from an EMBL/GenBank/DDBJ whole genome shotgun (WGS) entry which is preliminary data.</text>
</comment>
<name>A0A1T2YHX3_PSEFL</name>
<accession>A0A1T2YHX3</accession>
<protein>
    <recommendedName>
        <fullName evidence="1">DUF4435 domain-containing protein</fullName>
    </recommendedName>
</protein>
<evidence type="ECO:0000259" key="1">
    <source>
        <dbReference type="Pfam" id="PF14491"/>
    </source>
</evidence>
<dbReference type="InterPro" id="IPR029492">
    <property type="entry name" value="DUF4435"/>
</dbReference>
<dbReference type="EMBL" id="MSDF01000024">
    <property type="protein sequence ID" value="OPA91731.1"/>
    <property type="molecule type" value="Genomic_DNA"/>
</dbReference>
<dbReference type="RefSeq" id="WP_176159780.1">
    <property type="nucleotide sequence ID" value="NZ_MSDF01000024.1"/>
</dbReference>
<dbReference type="AlphaFoldDB" id="A0A1T2YHX3"/>
<sequence>MSEWDKNVGVLVAEIKMMEASYKGFYWLVEGPSDIRFFSTRKRENVELVVAGGKKNVVGAILALSTEPVNSRILGIVDADIDWLIPGYVRPDNVITTDPRDLEGVLLRSGAYFKVLAEFADPSKVNAFEARHKCTVLDYVRNISMFFGRIRAVNDLNFCVSLKKYKPQTFMHKGAWIYDFEWALKVAIEKGVCDTVEELKQKMESLPEVDIWNYVRGHDAVNIFAGGLLAELNRGTKVDSDRVELVLRSGIDEAEYSQTKLHKMIDAWHTSKALAVN</sequence>
<evidence type="ECO:0000313" key="3">
    <source>
        <dbReference type="Proteomes" id="UP000190965"/>
    </source>
</evidence>
<reference evidence="2 3" key="1">
    <citation type="submission" date="2016-12" db="EMBL/GenBank/DDBJ databases">
        <title>Draft genome sequences of seven strains of Pseudomonas fluorescens that produce 4-formylaminooxyvinylglycine.</title>
        <authorList>
            <person name="Okrent R.A."/>
            <person name="Manning V.A."/>
            <person name="Trippe K.M."/>
        </authorList>
    </citation>
    <scope>NUCLEOTIDE SEQUENCE [LARGE SCALE GENOMIC DNA]</scope>
    <source>
        <strain evidence="2 3">P5A</strain>
    </source>
</reference>